<keyword evidence="1" id="KW-1133">Transmembrane helix</keyword>
<proteinExistence type="predicted"/>
<protein>
    <submittedName>
        <fullName evidence="3">CHAT domain-containing protein</fullName>
    </submittedName>
</protein>
<gene>
    <name evidence="3" type="ORF">D7044_02655</name>
</gene>
<evidence type="ECO:0000313" key="4">
    <source>
        <dbReference type="Proteomes" id="UP000275865"/>
    </source>
</evidence>
<keyword evidence="1" id="KW-0472">Membrane</keyword>
<reference evidence="3 4" key="1">
    <citation type="submission" date="2018-09" db="EMBL/GenBank/DDBJ databases">
        <title>Micromonospora sp. nov. MS1-9, isolated from a root of Musa sp.</title>
        <authorList>
            <person name="Kuncharoen N."/>
            <person name="Kudo T."/>
            <person name="Ohkuma M."/>
            <person name="Yuki M."/>
            <person name="Tanasupawat S."/>
        </authorList>
    </citation>
    <scope>NUCLEOTIDE SEQUENCE [LARGE SCALE GENOMIC DNA]</scope>
    <source>
        <strain evidence="3 4">MS1-9</strain>
    </source>
</reference>
<evidence type="ECO:0000259" key="2">
    <source>
        <dbReference type="Pfam" id="PF12770"/>
    </source>
</evidence>
<feature type="transmembrane region" description="Helical" evidence="1">
    <location>
        <begin position="20"/>
        <end position="39"/>
    </location>
</feature>
<name>A0A3A9YIB7_9ACTN</name>
<organism evidence="3 4">
    <name type="scientific">Micromonospora musae</name>
    <dbReference type="NCBI Taxonomy" id="1894970"/>
    <lineage>
        <taxon>Bacteria</taxon>
        <taxon>Bacillati</taxon>
        <taxon>Actinomycetota</taxon>
        <taxon>Actinomycetes</taxon>
        <taxon>Micromonosporales</taxon>
        <taxon>Micromonosporaceae</taxon>
        <taxon>Micromonospora</taxon>
    </lineage>
</organism>
<comment type="caution">
    <text evidence="3">The sequence shown here is derived from an EMBL/GenBank/DDBJ whole genome shotgun (WGS) entry which is preliminary data.</text>
</comment>
<dbReference type="Pfam" id="PF12770">
    <property type="entry name" value="CHAT"/>
    <property type="match status" value="1"/>
</dbReference>
<feature type="domain" description="CHAT" evidence="2">
    <location>
        <begin position="686"/>
        <end position="938"/>
    </location>
</feature>
<dbReference type="InterPro" id="IPR024983">
    <property type="entry name" value="CHAT_dom"/>
</dbReference>
<dbReference type="Proteomes" id="UP000275865">
    <property type="component" value="Unassembled WGS sequence"/>
</dbReference>
<evidence type="ECO:0000313" key="3">
    <source>
        <dbReference type="EMBL" id="RKN36553.1"/>
    </source>
</evidence>
<feature type="transmembrane region" description="Helical" evidence="1">
    <location>
        <begin position="51"/>
        <end position="73"/>
    </location>
</feature>
<sequence length="958" mass="101244">MRSAGLLIRWTPMLLLAWATWRAAGWLPAIPVVASVVIGQRRPTKASAQRLELFLAAGLLGVAHLLDAPWWALVAAFGYTVVLIGAAGVGSDRLLVSALVAFDNLRYAEAVDAGAHAAQDGERRRRYVDAAMGWMVCARAQVLLGRPQDATESVTRGLELLRRTRAPEADVVGVQLHFIEGELCATRSDLAGSTRAYRTAIEAATRLRQRVGGFGMNLTKETDHYRDQAVLGLAWLDMLRGRLAEAAAGCDSVLEAAGQRQDLSVFIAAAATRAGLHHTVGERDDARNCVDAVMTLAGDERYREVILTTTHVAYLVKVLALTVFEVAKIRAADGDLDLLVEELTTIREMGEAAHALSVAQATSTLLADVALTRGDVSEALRQLSIAGGQPFTDPLADLQMRQVEAAALCADGQLDRADAAADAMVALLANIGTPEVAADVYGLAADVAARSGHVTVAVARVRAAVRDLHLLSGHVGRLAQRRGLLATKRSSFAGLMETLAASAAASQAGLAGIEVAEAQREDTLVGVLSATKTAMPPQLREVADRADEVRHTLAHIADPAHAGQLGEIDVLTGTLKDEQVTLTSRLTDLIGGTFAELYVPTPIAGTDLLDRCGQDGLLSLTVADSGTADYAGHLVFRVPGEAPRIQEFQLVGAAATVLDQLRSGAATRSADSARAFGELWESTRHEIAKTLLPEQLRDWMRSTPVGAPDRHRLVICADGPLRAMPFPALPLADGVAVISNATVNRLPLLRLIGNPPAEAPTRPALLGYFHPRLAGAQRERQLLTRMHESGEVDLTVAGSRDELLNELATGRHDVLILATHGRGHGLEFEFQLHGERGISSARLLTARVPRTVLAPACYSGADAGSDATGMIAACLAAGATTVLSGLWRLPDGPTGRLMSHIYRRLPSGAALRDIAAAAPLAVGVDPTRVNPLAWAGLMVTDTTTGDASAGVARIPSGE</sequence>
<evidence type="ECO:0000256" key="1">
    <source>
        <dbReference type="SAM" id="Phobius"/>
    </source>
</evidence>
<dbReference type="AlphaFoldDB" id="A0A3A9YIB7"/>
<accession>A0A3A9YIB7</accession>
<dbReference type="EMBL" id="RAZT01000001">
    <property type="protein sequence ID" value="RKN36553.1"/>
    <property type="molecule type" value="Genomic_DNA"/>
</dbReference>
<dbReference type="RefSeq" id="WP_120687839.1">
    <property type="nucleotide sequence ID" value="NZ_RAZT01000001.1"/>
</dbReference>
<keyword evidence="1" id="KW-0812">Transmembrane</keyword>